<dbReference type="GO" id="GO:0016987">
    <property type="term" value="F:sigma factor activity"/>
    <property type="evidence" value="ECO:0007669"/>
    <property type="project" value="UniProtKB-KW"/>
</dbReference>
<dbReference type="SUPFAM" id="SSF88946">
    <property type="entry name" value="Sigma2 domain of RNA polymerase sigma factors"/>
    <property type="match status" value="1"/>
</dbReference>
<feature type="domain" description="RNA polymerase sigma factor 70 region 4 type 2" evidence="7">
    <location>
        <begin position="100"/>
        <end position="151"/>
    </location>
</feature>
<keyword evidence="2" id="KW-0805">Transcription regulation</keyword>
<dbReference type="GO" id="GO:0003677">
    <property type="term" value="F:DNA binding"/>
    <property type="evidence" value="ECO:0007669"/>
    <property type="project" value="UniProtKB-KW"/>
</dbReference>
<sequence>MRSRDEEDFVRFVEAASPRLLKAAWFLCGDPHRAEDLVQVALEKVYLRWNRLRDDEPLAYARRCLFTQQVDEGRRTRREVLTDELPDRAAPGVDPLSVDEVVALLRTLPTRERQVVVMRHYADLSEAEVAEVLGVSVGTVKSCGSRGLARLREAHAVADAPGDAEEESCRA</sequence>
<dbReference type="AlphaFoldDB" id="A0A1H9X2Q5"/>
<dbReference type="Gene3D" id="1.10.1740.10">
    <property type="match status" value="1"/>
</dbReference>
<dbReference type="GO" id="GO:0006352">
    <property type="term" value="P:DNA-templated transcription initiation"/>
    <property type="evidence" value="ECO:0007669"/>
    <property type="project" value="InterPro"/>
</dbReference>
<evidence type="ECO:0000259" key="6">
    <source>
        <dbReference type="Pfam" id="PF04542"/>
    </source>
</evidence>
<dbReference type="Gene3D" id="1.10.10.10">
    <property type="entry name" value="Winged helix-like DNA-binding domain superfamily/Winged helix DNA-binding domain"/>
    <property type="match status" value="1"/>
</dbReference>
<evidence type="ECO:0000313" key="9">
    <source>
        <dbReference type="Proteomes" id="UP000199019"/>
    </source>
</evidence>
<dbReference type="NCBIfam" id="TIGR02937">
    <property type="entry name" value="sigma70-ECF"/>
    <property type="match status" value="1"/>
</dbReference>
<gene>
    <name evidence="8" type="ORF">SAMN05216199_3378</name>
</gene>
<dbReference type="InterPro" id="IPR013325">
    <property type="entry name" value="RNA_pol_sigma_r2"/>
</dbReference>
<dbReference type="InterPro" id="IPR013249">
    <property type="entry name" value="RNA_pol_sigma70_r4_t2"/>
</dbReference>
<reference evidence="9" key="1">
    <citation type="submission" date="2016-10" db="EMBL/GenBank/DDBJ databases">
        <authorList>
            <person name="Varghese N."/>
            <person name="Submissions S."/>
        </authorList>
    </citation>
    <scope>NUCLEOTIDE SEQUENCE [LARGE SCALE GENOMIC DNA]</scope>
    <source>
        <strain evidence="9">CGMCC 1.6963</strain>
    </source>
</reference>
<evidence type="ECO:0000259" key="7">
    <source>
        <dbReference type="Pfam" id="PF08281"/>
    </source>
</evidence>
<evidence type="ECO:0000256" key="1">
    <source>
        <dbReference type="ARBA" id="ARBA00010641"/>
    </source>
</evidence>
<keyword evidence="5" id="KW-0804">Transcription</keyword>
<dbReference type="InterPro" id="IPR036388">
    <property type="entry name" value="WH-like_DNA-bd_sf"/>
</dbReference>
<dbReference type="Proteomes" id="UP000199019">
    <property type="component" value="Unassembled WGS sequence"/>
</dbReference>
<keyword evidence="3" id="KW-0731">Sigma factor</keyword>
<evidence type="ECO:0000313" key="8">
    <source>
        <dbReference type="EMBL" id="SES40384.1"/>
    </source>
</evidence>
<dbReference type="PANTHER" id="PTHR43133">
    <property type="entry name" value="RNA POLYMERASE ECF-TYPE SIGMA FACTO"/>
    <property type="match status" value="1"/>
</dbReference>
<name>A0A1H9X2Q5_9MICO</name>
<dbReference type="NCBIfam" id="TIGR02983">
    <property type="entry name" value="SigE-fam_strep"/>
    <property type="match status" value="1"/>
</dbReference>
<evidence type="ECO:0000256" key="2">
    <source>
        <dbReference type="ARBA" id="ARBA00023015"/>
    </source>
</evidence>
<dbReference type="STRING" id="587636.SAMN05216199_3378"/>
<feature type="domain" description="RNA polymerase sigma-70 region 2" evidence="6">
    <location>
        <begin position="13"/>
        <end position="78"/>
    </location>
</feature>
<proteinExistence type="inferred from homology"/>
<dbReference type="Pfam" id="PF04542">
    <property type="entry name" value="Sigma70_r2"/>
    <property type="match status" value="1"/>
</dbReference>
<dbReference type="InterPro" id="IPR013324">
    <property type="entry name" value="RNA_pol_sigma_r3/r4-like"/>
</dbReference>
<dbReference type="EMBL" id="FOHB01000006">
    <property type="protein sequence ID" value="SES40384.1"/>
    <property type="molecule type" value="Genomic_DNA"/>
</dbReference>
<organism evidence="8 9">
    <name type="scientific">Pedococcus cremeus</name>
    <dbReference type="NCBI Taxonomy" id="587636"/>
    <lineage>
        <taxon>Bacteria</taxon>
        <taxon>Bacillati</taxon>
        <taxon>Actinomycetota</taxon>
        <taxon>Actinomycetes</taxon>
        <taxon>Micrococcales</taxon>
        <taxon>Intrasporangiaceae</taxon>
        <taxon>Pedococcus</taxon>
    </lineage>
</organism>
<dbReference type="RefSeq" id="WP_091760743.1">
    <property type="nucleotide sequence ID" value="NZ_FOHB01000006.1"/>
</dbReference>
<dbReference type="InterPro" id="IPR007627">
    <property type="entry name" value="RNA_pol_sigma70_r2"/>
</dbReference>
<dbReference type="InterPro" id="IPR039425">
    <property type="entry name" value="RNA_pol_sigma-70-like"/>
</dbReference>
<evidence type="ECO:0000256" key="5">
    <source>
        <dbReference type="ARBA" id="ARBA00023163"/>
    </source>
</evidence>
<comment type="similarity">
    <text evidence="1">Belongs to the sigma-70 factor family. ECF subfamily.</text>
</comment>
<dbReference type="SUPFAM" id="SSF88659">
    <property type="entry name" value="Sigma3 and sigma4 domains of RNA polymerase sigma factors"/>
    <property type="match status" value="1"/>
</dbReference>
<evidence type="ECO:0000256" key="3">
    <source>
        <dbReference type="ARBA" id="ARBA00023082"/>
    </source>
</evidence>
<evidence type="ECO:0000256" key="4">
    <source>
        <dbReference type="ARBA" id="ARBA00023125"/>
    </source>
</evidence>
<accession>A0A1H9X2Q5</accession>
<dbReference type="Pfam" id="PF08281">
    <property type="entry name" value="Sigma70_r4_2"/>
    <property type="match status" value="1"/>
</dbReference>
<keyword evidence="4" id="KW-0238">DNA-binding</keyword>
<dbReference type="PANTHER" id="PTHR43133:SF50">
    <property type="entry name" value="ECF RNA POLYMERASE SIGMA FACTOR SIGM"/>
    <property type="match status" value="1"/>
</dbReference>
<keyword evidence="9" id="KW-1185">Reference proteome</keyword>
<dbReference type="InterPro" id="IPR014284">
    <property type="entry name" value="RNA_pol_sigma-70_dom"/>
</dbReference>
<dbReference type="OrthoDB" id="3692620at2"/>
<dbReference type="CDD" id="cd06171">
    <property type="entry name" value="Sigma70_r4"/>
    <property type="match status" value="1"/>
</dbReference>
<dbReference type="InterPro" id="IPR014325">
    <property type="entry name" value="RNA_pol_sigma-E_actinobac"/>
</dbReference>
<protein>
    <submittedName>
        <fullName evidence="8">RNA polymerase sigma-70 factor, sigma-E family</fullName>
    </submittedName>
</protein>